<feature type="compositionally biased region" description="Polar residues" evidence="10">
    <location>
        <begin position="248"/>
        <end position="257"/>
    </location>
</feature>
<feature type="region of interest" description="Disordered" evidence="10">
    <location>
        <begin position="199"/>
        <end position="292"/>
    </location>
</feature>
<evidence type="ECO:0000256" key="2">
    <source>
        <dbReference type="ARBA" id="ARBA00022527"/>
    </source>
</evidence>
<evidence type="ECO:0000256" key="9">
    <source>
        <dbReference type="SAM" id="Coils"/>
    </source>
</evidence>
<feature type="compositionally biased region" description="Low complexity" evidence="10">
    <location>
        <begin position="264"/>
        <end position="274"/>
    </location>
</feature>
<comment type="catalytic activity">
    <reaction evidence="8">
        <text>L-seryl-[protein] + ATP = O-phospho-L-seryl-[protein] + ADP + H(+)</text>
        <dbReference type="Rhea" id="RHEA:17989"/>
        <dbReference type="Rhea" id="RHEA-COMP:9863"/>
        <dbReference type="Rhea" id="RHEA-COMP:11604"/>
        <dbReference type="ChEBI" id="CHEBI:15378"/>
        <dbReference type="ChEBI" id="CHEBI:29999"/>
        <dbReference type="ChEBI" id="CHEBI:30616"/>
        <dbReference type="ChEBI" id="CHEBI:83421"/>
        <dbReference type="ChEBI" id="CHEBI:456216"/>
        <dbReference type="EC" id="2.7.11.25"/>
    </reaction>
</comment>
<name>A0A812DT91_ACAPH</name>
<evidence type="ECO:0000256" key="8">
    <source>
        <dbReference type="ARBA" id="ARBA00048329"/>
    </source>
</evidence>
<dbReference type="OrthoDB" id="275301at2759"/>
<dbReference type="GO" id="GO:0005524">
    <property type="term" value="F:ATP binding"/>
    <property type="evidence" value="ECO:0007669"/>
    <property type="project" value="UniProtKB-KW"/>
</dbReference>
<dbReference type="InterPro" id="IPR013761">
    <property type="entry name" value="SAM/pointed_sf"/>
</dbReference>
<keyword evidence="5" id="KW-0418">Kinase</keyword>
<dbReference type="Pfam" id="PF20302">
    <property type="entry name" value="HisK-N-like"/>
    <property type="match status" value="1"/>
</dbReference>
<evidence type="ECO:0000256" key="1">
    <source>
        <dbReference type="ARBA" id="ARBA00012406"/>
    </source>
</evidence>
<keyword evidence="3 12" id="KW-0808">Transferase</keyword>
<dbReference type="Pfam" id="PF00069">
    <property type="entry name" value="Pkinase"/>
    <property type="match status" value="1"/>
</dbReference>
<sequence>MYLPFKSGNYFFISGSLSQLLQSKWGPLKDAEKTIVYYTKQILEGLKYLHDNKIVHRDIKGDNVLVNTYSGVLKISDFGTSKRLSGINPNANTLAGTMQYMAPEVIDKGVRGYGPPADIWSFGCTVVEMATGKLPFTELGLPQAAMFKVGYYKIHPAIPESMSESAKSFIMRCFVAEAEKRASCAELIKHPFLSLTKSKGKRNQAEVLNRSTSVQTAKESSKNKFQDRLKCPPSTSMENLRDAENTDELSPSYSRSKSVGFMPSQSVQSARSSSPCTPDTIRDEPLGSQSSYTSNVGSNKFYLLCKDSERRETLVDIFTTDRKKILEKWFSCLEREVPDTKLTIEHLDLLLTGLREQIHSPHTKEPITKAVDELNKQLEFDATALAETQRALYVLQEAANACLKSHNIQPHWMFALDNLLRCSIESAIHILAPELAANMAGTQEETPLVSATSLSSSYKSNQFPFHGATAALETLQQAKEENQKLLQQLVDVIQSYNQIITEWIKDKKLQSDHFKALSNSDTESCPSLDSPELVDEQLVNWLKECPVDEETIKLIIYEQYTFSDFVEFVTLEELQSLHIKRGVVYRIWRALKTLRSKPPQTSQILNMKLM</sequence>
<dbReference type="SMART" id="SM00220">
    <property type="entry name" value="S_TKc"/>
    <property type="match status" value="1"/>
</dbReference>
<protein>
    <recommendedName>
        <fullName evidence="1">mitogen-activated protein kinase kinase kinase</fullName>
        <ecNumber evidence="1">2.7.11.25</ecNumber>
    </recommendedName>
</protein>
<dbReference type="InterPro" id="IPR011009">
    <property type="entry name" value="Kinase-like_dom_sf"/>
</dbReference>
<dbReference type="EMBL" id="CAHIKZ030004155">
    <property type="protein sequence ID" value="CAE1307965.1"/>
    <property type="molecule type" value="Genomic_DNA"/>
</dbReference>
<dbReference type="Proteomes" id="UP000597762">
    <property type="component" value="Unassembled WGS sequence"/>
</dbReference>
<evidence type="ECO:0000256" key="7">
    <source>
        <dbReference type="ARBA" id="ARBA00047559"/>
    </source>
</evidence>
<feature type="compositionally biased region" description="Polar residues" evidence="10">
    <location>
        <begin position="209"/>
        <end position="218"/>
    </location>
</feature>
<organism evidence="12 13">
    <name type="scientific">Acanthosepion pharaonis</name>
    <name type="common">Pharaoh cuttlefish</name>
    <name type="synonym">Sepia pharaonis</name>
    <dbReference type="NCBI Taxonomy" id="158019"/>
    <lineage>
        <taxon>Eukaryota</taxon>
        <taxon>Metazoa</taxon>
        <taxon>Spiralia</taxon>
        <taxon>Lophotrochozoa</taxon>
        <taxon>Mollusca</taxon>
        <taxon>Cephalopoda</taxon>
        <taxon>Coleoidea</taxon>
        <taxon>Decapodiformes</taxon>
        <taxon>Sepiida</taxon>
        <taxon>Sepiina</taxon>
        <taxon>Sepiidae</taxon>
        <taxon>Acanthosepion</taxon>
    </lineage>
</organism>
<reference evidence="12" key="1">
    <citation type="submission" date="2021-01" db="EMBL/GenBank/DDBJ databases">
        <authorList>
            <person name="Li R."/>
            <person name="Bekaert M."/>
        </authorList>
    </citation>
    <scope>NUCLEOTIDE SEQUENCE</scope>
    <source>
        <strain evidence="12">Farmed</strain>
    </source>
</reference>
<feature type="coiled-coil region" evidence="9">
    <location>
        <begin position="468"/>
        <end position="495"/>
    </location>
</feature>
<dbReference type="PANTHER" id="PTHR11584">
    <property type="entry name" value="SERINE/THREONINE PROTEIN KINASE"/>
    <property type="match status" value="1"/>
</dbReference>
<keyword evidence="2" id="KW-0723">Serine/threonine-protein kinase</keyword>
<evidence type="ECO:0000313" key="12">
    <source>
        <dbReference type="EMBL" id="CAE1307965.1"/>
    </source>
</evidence>
<dbReference type="AlphaFoldDB" id="A0A812DT91"/>
<proteinExistence type="predicted"/>
<gene>
    <name evidence="12" type="ORF">SPHA_59959</name>
</gene>
<dbReference type="FunFam" id="1.10.510.10:FF:000054">
    <property type="entry name" value="Mitogen-activated protein kinase kinase kinase 5"/>
    <property type="match status" value="1"/>
</dbReference>
<dbReference type="InterPro" id="IPR008271">
    <property type="entry name" value="Ser/Thr_kinase_AS"/>
</dbReference>
<keyword evidence="4" id="KW-0547">Nucleotide-binding</keyword>
<dbReference type="InterPro" id="IPR046873">
    <property type="entry name" value="HisK-N-like"/>
</dbReference>
<dbReference type="GO" id="GO:0004709">
    <property type="term" value="F:MAP kinase kinase kinase activity"/>
    <property type="evidence" value="ECO:0007669"/>
    <property type="project" value="UniProtKB-EC"/>
</dbReference>
<dbReference type="EC" id="2.7.11.25" evidence="1"/>
<evidence type="ECO:0000256" key="5">
    <source>
        <dbReference type="ARBA" id="ARBA00022777"/>
    </source>
</evidence>
<comment type="caution">
    <text evidence="12">The sequence shown here is derived from an EMBL/GenBank/DDBJ whole genome shotgun (WGS) entry which is preliminary data.</text>
</comment>
<evidence type="ECO:0000256" key="4">
    <source>
        <dbReference type="ARBA" id="ARBA00022741"/>
    </source>
</evidence>
<evidence type="ECO:0000256" key="10">
    <source>
        <dbReference type="SAM" id="MobiDB-lite"/>
    </source>
</evidence>
<dbReference type="Gene3D" id="1.10.510.10">
    <property type="entry name" value="Transferase(Phosphotransferase) domain 1"/>
    <property type="match status" value="1"/>
</dbReference>
<feature type="compositionally biased region" description="Basic and acidic residues" evidence="10">
    <location>
        <begin position="219"/>
        <end position="230"/>
    </location>
</feature>
<dbReference type="SUPFAM" id="SSF56112">
    <property type="entry name" value="Protein kinase-like (PK-like)"/>
    <property type="match status" value="1"/>
</dbReference>
<evidence type="ECO:0000256" key="3">
    <source>
        <dbReference type="ARBA" id="ARBA00022679"/>
    </source>
</evidence>
<dbReference type="PROSITE" id="PS50011">
    <property type="entry name" value="PROTEIN_KINASE_DOM"/>
    <property type="match status" value="1"/>
</dbReference>
<feature type="domain" description="Protein kinase" evidence="11">
    <location>
        <begin position="1"/>
        <end position="193"/>
    </location>
</feature>
<comment type="catalytic activity">
    <reaction evidence="7">
        <text>L-threonyl-[protein] + ATP = O-phospho-L-threonyl-[protein] + ADP + H(+)</text>
        <dbReference type="Rhea" id="RHEA:46608"/>
        <dbReference type="Rhea" id="RHEA-COMP:11060"/>
        <dbReference type="Rhea" id="RHEA-COMP:11605"/>
        <dbReference type="ChEBI" id="CHEBI:15378"/>
        <dbReference type="ChEBI" id="CHEBI:30013"/>
        <dbReference type="ChEBI" id="CHEBI:30616"/>
        <dbReference type="ChEBI" id="CHEBI:61977"/>
        <dbReference type="ChEBI" id="CHEBI:456216"/>
        <dbReference type="EC" id="2.7.11.25"/>
    </reaction>
</comment>
<evidence type="ECO:0000313" key="13">
    <source>
        <dbReference type="Proteomes" id="UP000597762"/>
    </source>
</evidence>
<keyword evidence="9" id="KW-0175">Coiled coil</keyword>
<dbReference type="InterPro" id="IPR000719">
    <property type="entry name" value="Prot_kinase_dom"/>
</dbReference>
<evidence type="ECO:0000259" key="11">
    <source>
        <dbReference type="PROSITE" id="PS50011"/>
    </source>
</evidence>
<keyword evidence="6" id="KW-0067">ATP-binding</keyword>
<evidence type="ECO:0000256" key="6">
    <source>
        <dbReference type="ARBA" id="ARBA00022840"/>
    </source>
</evidence>
<dbReference type="PANTHER" id="PTHR11584:SF394">
    <property type="entry name" value="APOPTOTIC SIGNAL-REGULATING KINASE 1, ISOFORM C"/>
    <property type="match status" value="1"/>
</dbReference>
<dbReference type="PROSITE" id="PS00108">
    <property type="entry name" value="PROTEIN_KINASE_ST"/>
    <property type="match status" value="1"/>
</dbReference>
<keyword evidence="13" id="KW-1185">Reference proteome</keyword>
<accession>A0A812DT91</accession>
<dbReference type="SUPFAM" id="SSF47769">
    <property type="entry name" value="SAM/Pointed domain"/>
    <property type="match status" value="1"/>
</dbReference>